<comment type="similarity">
    <text evidence="4">Belongs to the HepT RNase toxin family.</text>
</comment>
<dbReference type="GO" id="GO:0004540">
    <property type="term" value="F:RNA nuclease activity"/>
    <property type="evidence" value="ECO:0007669"/>
    <property type="project" value="InterPro"/>
</dbReference>
<evidence type="ECO:0000313" key="5">
    <source>
        <dbReference type="EMBL" id="APC48931.1"/>
    </source>
</evidence>
<dbReference type="Gene3D" id="1.20.120.580">
    <property type="entry name" value="bsu32300-like"/>
    <property type="match status" value="1"/>
</dbReference>
<dbReference type="InterPro" id="IPR037038">
    <property type="entry name" value="HepT-like_sf"/>
</dbReference>
<dbReference type="AlphaFoldDB" id="A0AAC9J057"/>
<dbReference type="GeneID" id="71515188"/>
<sequence length="147" mass="17259">MYFVDRSRIEEILNYMDSILNEVKNSKPNSYLENLGFERAVQVLIESILDVGNMMIDGFIMRDPGSYDDIIDILIDEKVLPAEEENNYKTFIRLRKKLVNEYTNSNQEALNSVFHDNRAVLDQFSKHIREYLDNELNVANAFSNEKR</sequence>
<dbReference type="PANTHER" id="PTHR33397:SF5">
    <property type="entry name" value="RNASE YUTE-RELATED"/>
    <property type="match status" value="1"/>
</dbReference>
<evidence type="ECO:0000256" key="1">
    <source>
        <dbReference type="ARBA" id="ARBA00022649"/>
    </source>
</evidence>
<dbReference type="GO" id="GO:0110001">
    <property type="term" value="C:toxin-antitoxin complex"/>
    <property type="evidence" value="ECO:0007669"/>
    <property type="project" value="InterPro"/>
</dbReference>
<dbReference type="EMBL" id="CP017962">
    <property type="protein sequence ID" value="APC48931.1"/>
    <property type="molecule type" value="Genomic_DNA"/>
</dbReference>
<protein>
    <recommendedName>
        <fullName evidence="7">DUF86 domain-containing protein</fullName>
    </recommendedName>
</protein>
<dbReference type="GO" id="GO:0016787">
    <property type="term" value="F:hydrolase activity"/>
    <property type="evidence" value="ECO:0007669"/>
    <property type="project" value="UniProtKB-KW"/>
</dbReference>
<proteinExistence type="inferred from homology"/>
<keyword evidence="2" id="KW-0540">Nuclease</keyword>
<dbReference type="InterPro" id="IPR008201">
    <property type="entry name" value="HepT-like"/>
</dbReference>
<dbReference type="InterPro" id="IPR052379">
    <property type="entry name" value="Type_VII_TA_RNase"/>
</dbReference>
<dbReference type="Pfam" id="PF01934">
    <property type="entry name" value="HepT-like"/>
    <property type="match status" value="1"/>
</dbReference>
<dbReference type="RefSeq" id="WP_019378637.1">
    <property type="nucleotide sequence ID" value="NZ_CP017962.1"/>
</dbReference>
<dbReference type="KEGG" id="vhl:BME96_12325"/>
<gene>
    <name evidence="5" type="ORF">BME96_12325</name>
</gene>
<evidence type="ECO:0000256" key="4">
    <source>
        <dbReference type="ARBA" id="ARBA00024207"/>
    </source>
</evidence>
<evidence type="ECO:0000256" key="2">
    <source>
        <dbReference type="ARBA" id="ARBA00022722"/>
    </source>
</evidence>
<evidence type="ECO:0000256" key="3">
    <source>
        <dbReference type="ARBA" id="ARBA00022801"/>
    </source>
</evidence>
<evidence type="ECO:0008006" key="7">
    <source>
        <dbReference type="Google" id="ProtNLM"/>
    </source>
</evidence>
<keyword evidence="3" id="KW-0378">Hydrolase</keyword>
<dbReference type="PANTHER" id="PTHR33397">
    <property type="entry name" value="UPF0331 PROTEIN YUTE"/>
    <property type="match status" value="1"/>
</dbReference>
<evidence type="ECO:0000313" key="6">
    <source>
        <dbReference type="Proteomes" id="UP000182945"/>
    </source>
</evidence>
<accession>A0AAC9J057</accession>
<name>A0AAC9J057_VIRHA</name>
<keyword evidence="1" id="KW-1277">Toxin-antitoxin system</keyword>
<organism evidence="5 6">
    <name type="scientific">Virgibacillus halodenitrificans</name>
    <name type="common">Bacillus halodenitrificans</name>
    <dbReference type="NCBI Taxonomy" id="1482"/>
    <lineage>
        <taxon>Bacteria</taxon>
        <taxon>Bacillati</taxon>
        <taxon>Bacillota</taxon>
        <taxon>Bacilli</taxon>
        <taxon>Bacillales</taxon>
        <taxon>Bacillaceae</taxon>
        <taxon>Virgibacillus</taxon>
    </lineage>
</organism>
<dbReference type="Proteomes" id="UP000182945">
    <property type="component" value="Chromosome"/>
</dbReference>
<reference evidence="5 6" key="1">
    <citation type="submission" date="2016-11" db="EMBL/GenBank/DDBJ databases">
        <title>Complete genome sequencing of Virgibacillus halodenitrificans PDB-F2.</title>
        <authorList>
            <person name="Sun Z."/>
            <person name="Zhou Y."/>
            <person name="Li H."/>
        </authorList>
    </citation>
    <scope>NUCLEOTIDE SEQUENCE [LARGE SCALE GENOMIC DNA]</scope>
    <source>
        <strain evidence="5 6">PDB-F2</strain>
    </source>
</reference>